<feature type="domain" description="Integrase core" evidence="1">
    <location>
        <begin position="80"/>
        <end position="237"/>
    </location>
</feature>
<dbReference type="PANTHER" id="PTHR46791">
    <property type="entry name" value="EXPRESSED PROTEIN"/>
    <property type="match status" value="1"/>
</dbReference>
<reference evidence="2" key="1">
    <citation type="submission" date="2023-08" db="EMBL/GenBank/DDBJ databases">
        <title>Pelteobagrus vachellii genome.</title>
        <authorList>
            <person name="Liu H."/>
        </authorList>
    </citation>
    <scope>NUCLEOTIDE SEQUENCE</scope>
    <source>
        <strain evidence="2">PRFRI_2022a</strain>
        <tissue evidence="2">Muscle</tissue>
    </source>
</reference>
<comment type="caution">
    <text evidence="2">The sequence shown here is derived from an EMBL/GenBank/DDBJ whole genome shotgun (WGS) entry which is preliminary data.</text>
</comment>
<evidence type="ECO:0000259" key="1">
    <source>
        <dbReference type="Pfam" id="PF24764"/>
    </source>
</evidence>
<protein>
    <recommendedName>
        <fullName evidence="1">Integrase core domain-containing protein</fullName>
    </recommendedName>
</protein>
<dbReference type="InterPro" id="IPR058913">
    <property type="entry name" value="Integrase_dom_put"/>
</dbReference>
<dbReference type="EMBL" id="JAVHJS010000011">
    <property type="protein sequence ID" value="KAK2843344.1"/>
    <property type="molecule type" value="Genomic_DNA"/>
</dbReference>
<accession>A0AA88MRY5</accession>
<evidence type="ECO:0000313" key="3">
    <source>
        <dbReference type="Proteomes" id="UP001187315"/>
    </source>
</evidence>
<sequence>MGLQDAHLELEEVKAITETGPTYGRRMIKGYLAMKGVHAAETRIGTALRTMHQSYHEARRQGARNLNPIPYQAGYMGHKIHMDQNEKLAMFGVTHVLAIDGFSKKVLRLKSLLKLTFSSNRPAVLEYGIWGQVRVDHGKEFYLTHFMQELLTSHRHNQEIRPYLQTSSTRNHIVERIWPEVISRVNYPLKTALLQLVDQEEIYMNDSLVRYCVSNLTGQLCQIGLTRLVESWNAHRIPGKGVPNDLAGCGCPKKIPQELLPHSVDAADLYSQQRGSSLTTHSTFGVDPFSTEQDKLRVENQFAEQYSDISDLFSRAVNNDLAPYKQALLCLITTTQRNV</sequence>
<gene>
    <name evidence="2" type="ORF">Q7C36_011559</name>
</gene>
<dbReference type="PANTHER" id="PTHR46791:SF5">
    <property type="entry name" value="CLR5 DOMAIN-CONTAINING PROTEIN-RELATED"/>
    <property type="match status" value="1"/>
</dbReference>
<dbReference type="Pfam" id="PF24764">
    <property type="entry name" value="rva_4"/>
    <property type="match status" value="1"/>
</dbReference>
<dbReference type="AlphaFoldDB" id="A0AA88MRY5"/>
<keyword evidence="3" id="KW-1185">Reference proteome</keyword>
<proteinExistence type="predicted"/>
<organism evidence="2 3">
    <name type="scientific">Tachysurus vachellii</name>
    <name type="common">Darkbarbel catfish</name>
    <name type="synonym">Pelteobagrus vachellii</name>
    <dbReference type="NCBI Taxonomy" id="175792"/>
    <lineage>
        <taxon>Eukaryota</taxon>
        <taxon>Metazoa</taxon>
        <taxon>Chordata</taxon>
        <taxon>Craniata</taxon>
        <taxon>Vertebrata</taxon>
        <taxon>Euteleostomi</taxon>
        <taxon>Actinopterygii</taxon>
        <taxon>Neopterygii</taxon>
        <taxon>Teleostei</taxon>
        <taxon>Ostariophysi</taxon>
        <taxon>Siluriformes</taxon>
        <taxon>Bagridae</taxon>
        <taxon>Tachysurus</taxon>
    </lineage>
</organism>
<name>A0AA88MRY5_TACVA</name>
<dbReference type="Proteomes" id="UP001187315">
    <property type="component" value="Unassembled WGS sequence"/>
</dbReference>
<evidence type="ECO:0000313" key="2">
    <source>
        <dbReference type="EMBL" id="KAK2843344.1"/>
    </source>
</evidence>